<dbReference type="EMBL" id="CAUOFW020006168">
    <property type="protein sequence ID" value="CAK9173143.1"/>
    <property type="molecule type" value="Genomic_DNA"/>
</dbReference>
<dbReference type="AlphaFoldDB" id="A0ABC8TYI5"/>
<feature type="compositionally biased region" description="Basic residues" evidence="1">
    <location>
        <begin position="22"/>
        <end position="32"/>
    </location>
</feature>
<comment type="caution">
    <text evidence="3">The sequence shown here is derived from an EMBL/GenBank/DDBJ whole genome shotgun (WGS) entry which is preliminary data.</text>
</comment>
<evidence type="ECO:0000259" key="2">
    <source>
        <dbReference type="Pfam" id="PF23156"/>
    </source>
</evidence>
<keyword evidence="4" id="KW-1185">Reference proteome</keyword>
<sequence>MRTLKYNLYTYMSDRDLSRRVPLNRRRPRKPHPSPSPSPSPSPRWRATPAPRGLTRPSTPIKILERCNSEPSLWIVGDDHRNLTSPDSLFYRPKTCTDIFSPSEMLSRSPQKVEGYNKDSKVVVNVTVEGSPGPIRTMVKLGSSVEETIRLVVRKYSEEGRTPRLDKDAASTFELHQSYFSLQCMNKSAVIGDVGGRSFYLRTSNCCSSQDKIAPASDNNLSATANTLITQPPFIFLPNFISRKINKIIRRTRKLWKIMGCLQCNG</sequence>
<proteinExistence type="predicted"/>
<dbReference type="InterPro" id="IPR040358">
    <property type="entry name" value="At4g22758-like"/>
</dbReference>
<name>A0ABC8TYI5_9AQUA</name>
<organism evidence="3 4">
    <name type="scientific">Ilex paraguariensis</name>
    <name type="common">yerba mate</name>
    <dbReference type="NCBI Taxonomy" id="185542"/>
    <lineage>
        <taxon>Eukaryota</taxon>
        <taxon>Viridiplantae</taxon>
        <taxon>Streptophyta</taxon>
        <taxon>Embryophyta</taxon>
        <taxon>Tracheophyta</taxon>
        <taxon>Spermatophyta</taxon>
        <taxon>Magnoliopsida</taxon>
        <taxon>eudicotyledons</taxon>
        <taxon>Gunneridae</taxon>
        <taxon>Pentapetalae</taxon>
        <taxon>asterids</taxon>
        <taxon>campanulids</taxon>
        <taxon>Aquifoliales</taxon>
        <taxon>Aquifoliaceae</taxon>
        <taxon>Ilex</taxon>
    </lineage>
</organism>
<evidence type="ECO:0000313" key="3">
    <source>
        <dbReference type="EMBL" id="CAK9173143.1"/>
    </source>
</evidence>
<accession>A0ABC8TYI5</accession>
<feature type="compositionally biased region" description="Low complexity" evidence="1">
    <location>
        <begin position="43"/>
        <end position="52"/>
    </location>
</feature>
<evidence type="ECO:0000313" key="4">
    <source>
        <dbReference type="Proteomes" id="UP001642360"/>
    </source>
</evidence>
<reference evidence="3 4" key="1">
    <citation type="submission" date="2024-02" db="EMBL/GenBank/DDBJ databases">
        <authorList>
            <person name="Vignale AGUSTIN F."/>
            <person name="Sosa J E."/>
            <person name="Modenutti C."/>
        </authorList>
    </citation>
    <scope>NUCLEOTIDE SEQUENCE [LARGE SCALE GENOMIC DNA]</scope>
</reference>
<dbReference type="PANTHER" id="PTHR33270:SF6">
    <property type="entry name" value="OS02G0448600 PROTEIN"/>
    <property type="match status" value="1"/>
</dbReference>
<evidence type="ECO:0000256" key="1">
    <source>
        <dbReference type="SAM" id="MobiDB-lite"/>
    </source>
</evidence>
<dbReference type="Proteomes" id="UP001642360">
    <property type="component" value="Unassembled WGS sequence"/>
</dbReference>
<dbReference type="InterPro" id="IPR055482">
    <property type="entry name" value="DUF7054"/>
</dbReference>
<feature type="region of interest" description="Disordered" evidence="1">
    <location>
        <begin position="17"/>
        <end position="58"/>
    </location>
</feature>
<protein>
    <recommendedName>
        <fullName evidence="2">DUF7054 domain-containing protein</fullName>
    </recommendedName>
</protein>
<feature type="domain" description="DUF7054" evidence="2">
    <location>
        <begin position="118"/>
        <end position="202"/>
    </location>
</feature>
<feature type="compositionally biased region" description="Pro residues" evidence="1">
    <location>
        <begin position="33"/>
        <end position="42"/>
    </location>
</feature>
<dbReference type="PANTHER" id="PTHR33270">
    <property type="entry name" value="BNAC05G50380D PROTEIN"/>
    <property type="match status" value="1"/>
</dbReference>
<gene>
    <name evidence="3" type="ORF">ILEXP_LOCUS42884</name>
</gene>
<dbReference type="Pfam" id="PF23156">
    <property type="entry name" value="DUF7054"/>
    <property type="match status" value="1"/>
</dbReference>